<dbReference type="AlphaFoldDB" id="A0A0D3E589"/>
<feature type="compositionally biased region" description="Basic residues" evidence="8">
    <location>
        <begin position="1"/>
        <end position="16"/>
    </location>
</feature>
<comment type="cofactor">
    <cofactor evidence="1">
        <name>heme</name>
        <dbReference type="ChEBI" id="CHEBI:30413"/>
    </cofactor>
</comment>
<protein>
    <recommendedName>
        <fullName evidence="11">Cytochrome P450</fullName>
    </recommendedName>
</protein>
<dbReference type="Gene3D" id="1.10.630.10">
    <property type="entry name" value="Cytochrome P450"/>
    <property type="match status" value="1"/>
</dbReference>
<reference evidence="9 10" key="1">
    <citation type="journal article" date="2014" name="Genome Biol.">
        <title>Transcriptome and methylome profiling reveals relics of genome dominance in the mesopolyploid Brassica oleracea.</title>
        <authorList>
            <person name="Parkin I.A."/>
            <person name="Koh C."/>
            <person name="Tang H."/>
            <person name="Robinson S.J."/>
            <person name="Kagale S."/>
            <person name="Clarke W.E."/>
            <person name="Town C.D."/>
            <person name="Nixon J."/>
            <person name="Krishnakumar V."/>
            <person name="Bidwell S.L."/>
            <person name="Denoeud F."/>
            <person name="Belcram H."/>
            <person name="Links M.G."/>
            <person name="Just J."/>
            <person name="Clarke C."/>
            <person name="Bender T."/>
            <person name="Huebert T."/>
            <person name="Mason A.S."/>
            <person name="Pires J.C."/>
            <person name="Barker G."/>
            <person name="Moore J."/>
            <person name="Walley P.G."/>
            <person name="Manoli S."/>
            <person name="Batley J."/>
            <person name="Edwards D."/>
            <person name="Nelson M.N."/>
            <person name="Wang X."/>
            <person name="Paterson A.H."/>
            <person name="King G."/>
            <person name="Bancroft I."/>
            <person name="Chalhoub B."/>
            <person name="Sharpe A.G."/>
        </authorList>
    </citation>
    <scope>NUCLEOTIDE SEQUENCE</scope>
    <source>
        <strain evidence="9 10">cv. TO1000</strain>
    </source>
</reference>
<dbReference type="PANTHER" id="PTHR47944">
    <property type="entry name" value="CYTOCHROME P450 98A9"/>
    <property type="match status" value="1"/>
</dbReference>
<evidence type="ECO:0008006" key="11">
    <source>
        <dbReference type="Google" id="ProtNLM"/>
    </source>
</evidence>
<keyword evidence="4" id="KW-0479">Metal-binding</keyword>
<feature type="region of interest" description="Disordered" evidence="8">
    <location>
        <begin position="1"/>
        <end position="25"/>
    </location>
</feature>
<evidence type="ECO:0000256" key="6">
    <source>
        <dbReference type="ARBA" id="ARBA00023004"/>
    </source>
</evidence>
<evidence type="ECO:0000313" key="10">
    <source>
        <dbReference type="Proteomes" id="UP000032141"/>
    </source>
</evidence>
<keyword evidence="7" id="KW-0503">Monooxygenase</keyword>
<dbReference type="GO" id="GO:0020037">
    <property type="term" value="F:heme binding"/>
    <property type="evidence" value="ECO:0007669"/>
    <property type="project" value="InterPro"/>
</dbReference>
<evidence type="ECO:0000256" key="3">
    <source>
        <dbReference type="ARBA" id="ARBA00022617"/>
    </source>
</evidence>
<dbReference type="PROSITE" id="PS00086">
    <property type="entry name" value="CYTOCHROME_P450"/>
    <property type="match status" value="1"/>
</dbReference>
<keyword evidence="10" id="KW-1185">Reference proteome</keyword>
<evidence type="ECO:0000256" key="8">
    <source>
        <dbReference type="SAM" id="MobiDB-lite"/>
    </source>
</evidence>
<dbReference type="InterPro" id="IPR017972">
    <property type="entry name" value="Cyt_P450_CS"/>
</dbReference>
<keyword evidence="6" id="KW-0408">Iron</keyword>
<accession>A0A0D3E589</accession>
<dbReference type="InterPro" id="IPR036396">
    <property type="entry name" value="Cyt_P450_sf"/>
</dbReference>
<dbReference type="STRING" id="109376.A0A0D3E589"/>
<dbReference type="SUPFAM" id="SSF48264">
    <property type="entry name" value="Cytochrome P450"/>
    <property type="match status" value="1"/>
</dbReference>
<dbReference type="HOGENOM" id="CLU_1761318_0_0_1"/>
<evidence type="ECO:0000256" key="4">
    <source>
        <dbReference type="ARBA" id="ARBA00022723"/>
    </source>
</evidence>
<sequence length="148" mass="16734">MKTKKKRRRTTKHTTRVSHDDPPKSFPSRFIDNNIDAKGQHFELLSFGSGRRICPGLNGDDFCGVLSGESVVSFSLELPERMVVEDVDMEEAPELTVSKKSELLLVPQDMLCKVFINVIRHSRLRPLLGSDLFLAKVADVHTEKFVSH</sequence>
<reference evidence="9" key="2">
    <citation type="submission" date="2015-03" db="UniProtKB">
        <authorList>
            <consortium name="EnsemblPlants"/>
        </authorList>
    </citation>
    <scope>IDENTIFICATION</scope>
</reference>
<dbReference type="GO" id="GO:0004497">
    <property type="term" value="F:monooxygenase activity"/>
    <property type="evidence" value="ECO:0007669"/>
    <property type="project" value="UniProtKB-KW"/>
</dbReference>
<keyword evidence="3" id="KW-0349">Heme</keyword>
<proteinExistence type="inferred from homology"/>
<keyword evidence="5" id="KW-0560">Oxidoreductase</keyword>
<dbReference type="eggNOG" id="KOG0156">
    <property type="taxonomic scope" value="Eukaryota"/>
</dbReference>
<evidence type="ECO:0000256" key="5">
    <source>
        <dbReference type="ARBA" id="ARBA00023002"/>
    </source>
</evidence>
<evidence type="ECO:0000256" key="7">
    <source>
        <dbReference type="ARBA" id="ARBA00023033"/>
    </source>
</evidence>
<name>A0A0D3E589_BRAOL</name>
<dbReference type="Proteomes" id="UP000032141">
    <property type="component" value="Chromosome C9"/>
</dbReference>
<dbReference type="EnsemblPlants" id="Bo9g043750.1">
    <property type="protein sequence ID" value="Bo9g043750.1"/>
    <property type="gene ID" value="Bo9g043750"/>
</dbReference>
<dbReference type="GO" id="GO:0016705">
    <property type="term" value="F:oxidoreductase activity, acting on paired donors, with incorporation or reduction of molecular oxygen"/>
    <property type="evidence" value="ECO:0007669"/>
    <property type="project" value="InterPro"/>
</dbReference>
<dbReference type="GO" id="GO:0005506">
    <property type="term" value="F:iron ion binding"/>
    <property type="evidence" value="ECO:0007669"/>
    <property type="project" value="InterPro"/>
</dbReference>
<evidence type="ECO:0000313" key="9">
    <source>
        <dbReference type="EnsemblPlants" id="Bo9g043750.1"/>
    </source>
</evidence>
<evidence type="ECO:0000256" key="2">
    <source>
        <dbReference type="ARBA" id="ARBA00010617"/>
    </source>
</evidence>
<organism evidence="9 10">
    <name type="scientific">Brassica oleracea var. oleracea</name>
    <dbReference type="NCBI Taxonomy" id="109376"/>
    <lineage>
        <taxon>Eukaryota</taxon>
        <taxon>Viridiplantae</taxon>
        <taxon>Streptophyta</taxon>
        <taxon>Embryophyta</taxon>
        <taxon>Tracheophyta</taxon>
        <taxon>Spermatophyta</taxon>
        <taxon>Magnoliopsida</taxon>
        <taxon>eudicotyledons</taxon>
        <taxon>Gunneridae</taxon>
        <taxon>Pentapetalae</taxon>
        <taxon>rosids</taxon>
        <taxon>malvids</taxon>
        <taxon>Brassicales</taxon>
        <taxon>Brassicaceae</taxon>
        <taxon>Brassiceae</taxon>
        <taxon>Brassica</taxon>
    </lineage>
</organism>
<dbReference type="Gramene" id="Bo9g043750.1">
    <property type="protein sequence ID" value="Bo9g043750.1"/>
    <property type="gene ID" value="Bo9g043750"/>
</dbReference>
<evidence type="ECO:0000256" key="1">
    <source>
        <dbReference type="ARBA" id="ARBA00001971"/>
    </source>
</evidence>
<comment type="similarity">
    <text evidence="2">Belongs to the cytochrome P450 family.</text>
</comment>